<dbReference type="NCBIfam" id="TIGR00254">
    <property type="entry name" value="GGDEF"/>
    <property type="match status" value="1"/>
</dbReference>
<dbReference type="Pfam" id="PF00990">
    <property type="entry name" value="GGDEF"/>
    <property type="match status" value="1"/>
</dbReference>
<reference evidence="4" key="1">
    <citation type="submission" date="2016-10" db="EMBL/GenBank/DDBJ databases">
        <authorList>
            <person name="Varghese N."/>
            <person name="Submissions S."/>
        </authorList>
    </citation>
    <scope>NUCLEOTIDE SEQUENCE [LARGE SCALE GENOMIC DNA]</scope>
    <source>
        <strain evidence="4">DSM 100420</strain>
    </source>
</reference>
<dbReference type="EMBL" id="FNPX01000006">
    <property type="protein sequence ID" value="SDZ14511.1"/>
    <property type="molecule type" value="Genomic_DNA"/>
</dbReference>
<feature type="coiled-coil region" evidence="1">
    <location>
        <begin position="133"/>
        <end position="160"/>
    </location>
</feature>
<dbReference type="Gene3D" id="3.30.450.260">
    <property type="entry name" value="Haem NO binding associated domain"/>
    <property type="match status" value="1"/>
</dbReference>
<dbReference type="FunFam" id="3.30.70.270:FF:000001">
    <property type="entry name" value="Diguanylate cyclase domain protein"/>
    <property type="match status" value="1"/>
</dbReference>
<dbReference type="GO" id="GO:0003824">
    <property type="term" value="F:catalytic activity"/>
    <property type="evidence" value="ECO:0007669"/>
    <property type="project" value="UniProtKB-ARBA"/>
</dbReference>
<protein>
    <submittedName>
        <fullName evidence="3">Diguanylate cyclase (GGDEF) domain-containing protein</fullName>
    </submittedName>
</protein>
<dbReference type="InterPro" id="IPR029787">
    <property type="entry name" value="Nucleotide_cyclase"/>
</dbReference>
<feature type="domain" description="GGDEF" evidence="2">
    <location>
        <begin position="185"/>
        <end position="319"/>
    </location>
</feature>
<dbReference type="InterPro" id="IPR000160">
    <property type="entry name" value="GGDEF_dom"/>
</dbReference>
<dbReference type="AlphaFoldDB" id="A0A1H3QN37"/>
<dbReference type="PANTHER" id="PTHR46663:SF4">
    <property type="entry name" value="DIGUANYLATE CYCLASE DGCT-RELATED"/>
    <property type="match status" value="1"/>
</dbReference>
<evidence type="ECO:0000313" key="4">
    <source>
        <dbReference type="Proteomes" id="UP000198914"/>
    </source>
</evidence>
<dbReference type="SMART" id="SM00267">
    <property type="entry name" value="GGDEF"/>
    <property type="match status" value="1"/>
</dbReference>
<dbReference type="SUPFAM" id="SSF55073">
    <property type="entry name" value="Nucleotide cyclase"/>
    <property type="match status" value="1"/>
</dbReference>
<accession>A0A1H3QN37</accession>
<keyword evidence="1" id="KW-0175">Coiled coil</keyword>
<dbReference type="CDD" id="cd01949">
    <property type="entry name" value="GGDEF"/>
    <property type="match status" value="1"/>
</dbReference>
<dbReference type="Gene3D" id="3.30.70.270">
    <property type="match status" value="1"/>
</dbReference>
<dbReference type="STRING" id="1244108.SAMN05444004_106212"/>
<dbReference type="InterPro" id="IPR043128">
    <property type="entry name" value="Rev_trsase/Diguanyl_cyclase"/>
</dbReference>
<name>A0A1H3QN37_9RHOB</name>
<dbReference type="PANTHER" id="PTHR46663">
    <property type="entry name" value="DIGUANYLATE CYCLASE DGCT-RELATED"/>
    <property type="match status" value="1"/>
</dbReference>
<gene>
    <name evidence="3" type="ORF">SAMN05444004_106212</name>
</gene>
<proteinExistence type="predicted"/>
<dbReference type="InterPro" id="IPR042463">
    <property type="entry name" value="HNOB_dom_associated_sf"/>
</dbReference>
<evidence type="ECO:0000259" key="2">
    <source>
        <dbReference type="PROSITE" id="PS50887"/>
    </source>
</evidence>
<dbReference type="Proteomes" id="UP000198914">
    <property type="component" value="Unassembled WGS sequence"/>
</dbReference>
<keyword evidence="4" id="KW-1185">Reference proteome</keyword>
<dbReference type="InterPro" id="IPR052163">
    <property type="entry name" value="DGC-Regulatory_Protein"/>
</dbReference>
<dbReference type="PROSITE" id="PS50887">
    <property type="entry name" value="GGDEF"/>
    <property type="match status" value="1"/>
</dbReference>
<sequence length="323" mass="36011">MRAVLPMVIVFDASGEIHLIGSTLNRMAPDATGQHLSDMLRFTHPPVESEPEKVLSKFGRRLRVQLLAEVNVPEGEPPVTLHGAVVPLSNGSGLLNLSLGADPMRALRRHRLTARDFAVTDPMVDYLYLIEVHSLLRSEYEQLSERLELARTAAEQAAVTDKLTGLFNRRAMDDHLAKLTRSAIRPFGLMQVDLDYFKSVNDTYGHAAGDRVLEVVARILSEEVRSEDMVARMGGDEFMLVFDNCADVDLMRRISDRIIARLEHPIDWEGHRCRISGSVGITMSSYYETLDPDRLVSDVDAALYVSKRAGRARTSVFNPAQVG</sequence>
<evidence type="ECO:0000313" key="3">
    <source>
        <dbReference type="EMBL" id="SDZ14511.1"/>
    </source>
</evidence>
<organism evidence="3 4">
    <name type="scientific">Jannaschia faecimaris</name>
    <dbReference type="NCBI Taxonomy" id="1244108"/>
    <lineage>
        <taxon>Bacteria</taxon>
        <taxon>Pseudomonadati</taxon>
        <taxon>Pseudomonadota</taxon>
        <taxon>Alphaproteobacteria</taxon>
        <taxon>Rhodobacterales</taxon>
        <taxon>Roseobacteraceae</taxon>
        <taxon>Jannaschia</taxon>
    </lineage>
</organism>
<evidence type="ECO:0000256" key="1">
    <source>
        <dbReference type="SAM" id="Coils"/>
    </source>
</evidence>